<organism evidence="2">
    <name type="scientific">bioreactor metagenome</name>
    <dbReference type="NCBI Taxonomy" id="1076179"/>
    <lineage>
        <taxon>unclassified sequences</taxon>
        <taxon>metagenomes</taxon>
        <taxon>ecological metagenomes</taxon>
    </lineage>
</organism>
<dbReference type="AlphaFoldDB" id="A0A644U8E7"/>
<evidence type="ECO:0000313" key="2">
    <source>
        <dbReference type="EMBL" id="MPL75082.1"/>
    </source>
</evidence>
<comment type="caution">
    <text evidence="2">The sequence shown here is derived from an EMBL/GenBank/DDBJ whole genome shotgun (WGS) entry which is preliminary data.</text>
</comment>
<evidence type="ECO:0000256" key="1">
    <source>
        <dbReference type="SAM" id="Phobius"/>
    </source>
</evidence>
<sequence length="68" mass="8055">MKKLINKALQSAKMYTLWDYACLKITLLSIGILIGTYFADFFLSHTLLLWITFLVSYFYIMFRTFIAQ</sequence>
<keyword evidence="1" id="KW-1133">Transmembrane helix</keyword>
<feature type="transmembrane region" description="Helical" evidence="1">
    <location>
        <begin position="45"/>
        <end position="62"/>
    </location>
</feature>
<proteinExistence type="predicted"/>
<protein>
    <submittedName>
        <fullName evidence="2">Uncharacterized protein</fullName>
    </submittedName>
</protein>
<dbReference type="EMBL" id="VSSQ01000085">
    <property type="protein sequence ID" value="MPL75082.1"/>
    <property type="molecule type" value="Genomic_DNA"/>
</dbReference>
<feature type="transmembrane region" description="Helical" evidence="1">
    <location>
        <begin position="21"/>
        <end position="39"/>
    </location>
</feature>
<gene>
    <name evidence="2" type="ORF">SDC9_20903</name>
</gene>
<accession>A0A644U8E7</accession>
<keyword evidence="1" id="KW-0812">Transmembrane</keyword>
<reference evidence="2" key="1">
    <citation type="submission" date="2019-08" db="EMBL/GenBank/DDBJ databases">
        <authorList>
            <person name="Kucharzyk K."/>
            <person name="Murdoch R.W."/>
            <person name="Higgins S."/>
            <person name="Loffler F."/>
        </authorList>
    </citation>
    <scope>NUCLEOTIDE SEQUENCE</scope>
</reference>
<name>A0A644U8E7_9ZZZZ</name>
<keyword evidence="1" id="KW-0472">Membrane</keyword>